<organism evidence="1 2">
    <name type="scientific">Naganishia vaughanmartiniae</name>
    <dbReference type="NCBI Taxonomy" id="1424756"/>
    <lineage>
        <taxon>Eukaryota</taxon>
        <taxon>Fungi</taxon>
        <taxon>Dikarya</taxon>
        <taxon>Basidiomycota</taxon>
        <taxon>Agaricomycotina</taxon>
        <taxon>Tremellomycetes</taxon>
        <taxon>Filobasidiales</taxon>
        <taxon>Filobasidiaceae</taxon>
        <taxon>Naganishia</taxon>
    </lineage>
</organism>
<accession>A0ACC2XL32</accession>
<sequence>MVDCLLSANNIISARLAGKIRFLDSREDEQERGITMESSAVSLRFQMLRRRKEGEAEQSPHHILNLIDTPGHVDFASEVSTAARLCDGALVLVDAVEGVCTQTIAVLRQAWLDNLKPILVINKLDRLITELKLTPSEAYHHLSQLIEQVNAVMGSFFASARMEDDLRWREMREQRLKERQDAKDAAEDAAVASASGSGMTTPVDAPEEDIDFGEFEEQEDEDLYFAPERGNVVFASAIDGWAFRLGKFAQLYAAKLGIQEQKLRKVLWGDYYLDPKSKRVVGRKKAASLGKTLKPLFVQFVLDNIWRVYETVLEEHNPDKVQRIVTALNVRVSPRDLRSKDTRSLLNIIFQQWLPLSTCVFQAVVDVIPSPSGAQPIRLPRMLHPTVHTSPSTGTVKPNNVLESDLYSCNQADDANVVAYVSKMFAVPRTELPEYRRKELSAEDMRRRGREERERRAALAADENAAMIEGAREISLNAGQLPAVESTVALSVDNSDENADKTGEALIGFARIYSGVIRKGDTVQCILPKFNPSLPADHPLNLKHNTTTEISNLYMMMGRELVPVDFVPAGNIFAIGGLEGKVFRNATICKLTKASEEEGARLINLAGIAMQSAPIVRVALEPENPVDLPKLVEGLKLLNQADPCVEVLVQETGEHVILTAGELHLERCLKDLRERFAKCAISASEAIVPFRETAVKQAEMNSSRSTLDVRGRFAGSSVASLVNVTIRAALLPPKVVEFLQSHASTIANLMVEGAGDEARMEGVPNASEGNVHVVGPKEFWVKLEDLLKSAGGEWQDVADSIWAFGPKRVGPNLLIDRTRQKRRSLRSQSEQLIQAREEGKTAAEVAELVETLANTAIQVSLMTDAESTAQDQRSTVLSMLRDFDGNIETGFQLANQQGPLCAEPVVGMAYFVEKIEVADVSGQEDSLRTRMPQVTGSLISLVKDLCHEGLLDWSPRIMLAMYSCDIQASTDVLGKVYAVVARRRGRIVSEEMKEGTSFFSIRAMMPVIESFGFADEIRKRTSGAASPQLVFAGFEMLDQDPFWVPTTEEELEDFGEKADRANVAKVYVDKVRKRKGMFVEQKVVEHAEKQPQILIPPQSGHRFRCTPIRPFPSPITALPKSYSSSTRYTDPTSRPASDFHVAATDVQHAEFVAQAKAKSPFEVSDRDKQGSSRGILPKDEGVSRNGKGSDADRAQQGSGSSSSTDGTGSEKGTYVGKLSPTSSHLFKLIIPLPPSLHSVIGMQTENRTTVPSPKMIDTAFLLHPSQPLSHVSRLILGSLPASERDAEVEFRAVSGREHNAYPSLANTTSDQPAEQGRSQADQATDDEGGPLLYERNPDGGELQEVRWSTSTDLGDFIKQATLAQHFRIVLKPSWGTDMSQTTSEKPANSDPTAKASKAETIQPREPELSLKIMIPTFDSRTKFLRKRLLYLTREIAVITDKKKDLYEKAGLDLERWTEMALRREIQRVAQDYDYDWKGQLEDLEHVDIVNKKDEPTTAHAGKSAQVHKSSGKNLSAVSKASITTAGSQAETKQTPRTYDVSSTESTRVEQETSDDSSNTTEKIDIDATIDEAVELERQTRSKERQRRHGKGGKGEALDSGRDQGEKRAKKYVAGEDVDD</sequence>
<comment type="caution">
    <text evidence="1">The sequence shown here is derived from an EMBL/GenBank/DDBJ whole genome shotgun (WGS) entry which is preliminary data.</text>
</comment>
<protein>
    <submittedName>
        <fullName evidence="1">Uncharacterized protein</fullName>
    </submittedName>
</protein>
<dbReference type="Proteomes" id="UP001243375">
    <property type="component" value="Unassembled WGS sequence"/>
</dbReference>
<reference evidence="1" key="1">
    <citation type="submission" date="2023-04" db="EMBL/GenBank/DDBJ databases">
        <title>Draft Genome sequencing of Naganishia species isolated from polar environments using Oxford Nanopore Technology.</title>
        <authorList>
            <person name="Leo P."/>
            <person name="Venkateswaran K."/>
        </authorList>
    </citation>
    <scope>NUCLEOTIDE SEQUENCE</scope>
    <source>
        <strain evidence="1">MNA-CCFEE 5425</strain>
    </source>
</reference>
<dbReference type="EMBL" id="JASBWU010000002">
    <property type="protein sequence ID" value="KAJ9123987.1"/>
    <property type="molecule type" value="Genomic_DNA"/>
</dbReference>
<name>A0ACC2XL32_9TREE</name>
<gene>
    <name evidence="1" type="ORF">QFC22_000779</name>
</gene>
<evidence type="ECO:0000313" key="2">
    <source>
        <dbReference type="Proteomes" id="UP001243375"/>
    </source>
</evidence>
<proteinExistence type="predicted"/>
<evidence type="ECO:0000313" key="1">
    <source>
        <dbReference type="EMBL" id="KAJ9123987.1"/>
    </source>
</evidence>
<keyword evidence="2" id="KW-1185">Reference proteome</keyword>